<dbReference type="EMBL" id="CAKOGL010000010">
    <property type="protein sequence ID" value="CAH2091201.1"/>
    <property type="molecule type" value="Genomic_DNA"/>
</dbReference>
<feature type="signal peptide" evidence="1">
    <location>
        <begin position="1"/>
        <end position="19"/>
    </location>
</feature>
<organism evidence="2 3">
    <name type="scientific">Euphydryas editha</name>
    <name type="common">Edith's checkerspot</name>
    <dbReference type="NCBI Taxonomy" id="104508"/>
    <lineage>
        <taxon>Eukaryota</taxon>
        <taxon>Metazoa</taxon>
        <taxon>Ecdysozoa</taxon>
        <taxon>Arthropoda</taxon>
        <taxon>Hexapoda</taxon>
        <taxon>Insecta</taxon>
        <taxon>Pterygota</taxon>
        <taxon>Neoptera</taxon>
        <taxon>Endopterygota</taxon>
        <taxon>Lepidoptera</taxon>
        <taxon>Glossata</taxon>
        <taxon>Ditrysia</taxon>
        <taxon>Papilionoidea</taxon>
        <taxon>Nymphalidae</taxon>
        <taxon>Nymphalinae</taxon>
        <taxon>Euphydryas</taxon>
    </lineage>
</organism>
<evidence type="ECO:0000313" key="3">
    <source>
        <dbReference type="Proteomes" id="UP001153954"/>
    </source>
</evidence>
<protein>
    <submittedName>
        <fullName evidence="2">Uncharacterized protein</fullName>
    </submittedName>
</protein>
<keyword evidence="1" id="KW-0732">Signal</keyword>
<proteinExistence type="predicted"/>
<sequence length="140" mass="14138">MFSLKSIVLIAAVFVGAKSSAVVPAVPAAPLIAQAQVGYAHAVPQNIAPYASQISVVNRAINPIVATPLAAPVAAPVAARYAPAPYFAAPSPYLPATYAAAPYAYPASFAAPAAYAAPFPYGAPAPLVRAPYGFGPAFVR</sequence>
<evidence type="ECO:0000256" key="1">
    <source>
        <dbReference type="SAM" id="SignalP"/>
    </source>
</evidence>
<keyword evidence="3" id="KW-1185">Reference proteome</keyword>
<feature type="chain" id="PRO_5043684287" evidence="1">
    <location>
        <begin position="20"/>
        <end position="140"/>
    </location>
</feature>
<name>A0AAU9TVQ7_EUPED</name>
<dbReference type="AlphaFoldDB" id="A0AAU9TVQ7"/>
<dbReference type="Proteomes" id="UP001153954">
    <property type="component" value="Unassembled WGS sequence"/>
</dbReference>
<evidence type="ECO:0000313" key="2">
    <source>
        <dbReference type="EMBL" id="CAH2091201.1"/>
    </source>
</evidence>
<accession>A0AAU9TVQ7</accession>
<comment type="caution">
    <text evidence="2">The sequence shown here is derived from an EMBL/GenBank/DDBJ whole genome shotgun (WGS) entry which is preliminary data.</text>
</comment>
<gene>
    <name evidence="2" type="ORF">EEDITHA_LOCUS7086</name>
</gene>
<reference evidence="2" key="1">
    <citation type="submission" date="2022-03" db="EMBL/GenBank/DDBJ databases">
        <authorList>
            <person name="Tunstrom K."/>
        </authorList>
    </citation>
    <scope>NUCLEOTIDE SEQUENCE</scope>
</reference>